<evidence type="ECO:0000313" key="10">
    <source>
        <dbReference type="Proteomes" id="UP000306509"/>
    </source>
</evidence>
<keyword evidence="5 7" id="KW-1133">Transmembrane helix</keyword>
<reference evidence="9 10" key="1">
    <citation type="journal article" date="2019" name="Anaerobe">
        <title>Detection of Robinsoniella peoriensis in multiple bone samples of a trauma patient.</title>
        <authorList>
            <person name="Schrottner P."/>
            <person name="Hartwich K."/>
            <person name="Bunk B."/>
            <person name="Schober I."/>
            <person name="Helbig S."/>
            <person name="Rudolph W.W."/>
            <person name="Gunzer F."/>
        </authorList>
    </citation>
    <scope>NUCLEOTIDE SEQUENCE [LARGE SCALE GENOMIC DNA]</scope>
    <source>
        <strain evidence="9 10">DSM 106044</strain>
    </source>
</reference>
<dbReference type="PANTHER" id="PTHR43744:SF12">
    <property type="entry name" value="ABC TRANSPORTER PERMEASE PROTEIN MG189-RELATED"/>
    <property type="match status" value="1"/>
</dbReference>
<evidence type="ECO:0000256" key="5">
    <source>
        <dbReference type="ARBA" id="ARBA00022989"/>
    </source>
</evidence>
<feature type="transmembrane region" description="Helical" evidence="7">
    <location>
        <begin position="285"/>
        <end position="307"/>
    </location>
</feature>
<feature type="transmembrane region" description="Helical" evidence="7">
    <location>
        <begin position="186"/>
        <end position="207"/>
    </location>
</feature>
<keyword evidence="6 7" id="KW-0472">Membrane</keyword>
<proteinExistence type="inferred from homology"/>
<dbReference type="InterPro" id="IPR000515">
    <property type="entry name" value="MetI-like"/>
</dbReference>
<dbReference type="EMBL" id="QGQD01000104">
    <property type="protein sequence ID" value="TLC98161.1"/>
    <property type="molecule type" value="Genomic_DNA"/>
</dbReference>
<dbReference type="AlphaFoldDB" id="A0A4U8Q0F8"/>
<protein>
    <submittedName>
        <fullName evidence="9">L-arabinose transport system permease protein AraQ</fullName>
    </submittedName>
</protein>
<accession>A0A4U8Q0F8</accession>
<keyword evidence="4 7" id="KW-0812">Transmembrane</keyword>
<feature type="transmembrane region" description="Helical" evidence="7">
    <location>
        <begin position="15"/>
        <end position="34"/>
    </location>
</feature>
<dbReference type="PROSITE" id="PS50928">
    <property type="entry name" value="ABC_TM1"/>
    <property type="match status" value="1"/>
</dbReference>
<name>A0A4U8Q0F8_9FIRM</name>
<dbReference type="GO" id="GO:0005886">
    <property type="term" value="C:plasma membrane"/>
    <property type="evidence" value="ECO:0007669"/>
    <property type="project" value="UniProtKB-SubCell"/>
</dbReference>
<dbReference type="Gene3D" id="1.10.3720.10">
    <property type="entry name" value="MetI-like"/>
    <property type="match status" value="1"/>
</dbReference>
<evidence type="ECO:0000256" key="7">
    <source>
        <dbReference type="RuleBase" id="RU363032"/>
    </source>
</evidence>
<evidence type="ECO:0000256" key="4">
    <source>
        <dbReference type="ARBA" id="ARBA00022692"/>
    </source>
</evidence>
<dbReference type="InterPro" id="IPR035906">
    <property type="entry name" value="MetI-like_sf"/>
</dbReference>
<sequence length="322" mass="36457">MKENYDIERKPHCDSFNLFIVAVLQVCLQYAMGIRMGLYKNYGKNQRYRKNLRNLLLALLLVTIAVLTIFPIYYMVVSSFGAPTEAGGASYSLIPRNFSLDSYKFFFGYSKYSFRWILNSLLVASAVTVSNVIFASLAGYAFAKLRFPGCKFFFFLLLVAMMVPYQVTQVPLYILVVNVLKIQDTYAALIAPTLITCYNVFLAKQFFTSLPTSIMESARIEGCSQPMIVWKIVVPLSKTILSVMAIMTFLGEWNTFFWPFLVSNQEFMQTIQVGLKNFSFANTTYFAPMMAGATVSALPMFILFFALQRYFLEGVTVGAVKG</sequence>
<comment type="subcellular location">
    <subcellularLocation>
        <location evidence="1 7">Cell membrane</location>
        <topology evidence="1 7">Multi-pass membrane protein</topology>
    </subcellularLocation>
</comment>
<dbReference type="SUPFAM" id="SSF161098">
    <property type="entry name" value="MetI-like"/>
    <property type="match status" value="1"/>
</dbReference>
<evidence type="ECO:0000256" key="1">
    <source>
        <dbReference type="ARBA" id="ARBA00004651"/>
    </source>
</evidence>
<gene>
    <name evidence="9" type="primary">araQ_76</name>
    <name evidence="9" type="ORF">DSM106044_05067</name>
</gene>
<keyword evidence="3" id="KW-1003">Cell membrane</keyword>
<keyword evidence="2 7" id="KW-0813">Transport</keyword>
<feature type="transmembrane region" description="Helical" evidence="7">
    <location>
        <begin position="116"/>
        <end position="140"/>
    </location>
</feature>
<evidence type="ECO:0000256" key="6">
    <source>
        <dbReference type="ARBA" id="ARBA00023136"/>
    </source>
</evidence>
<evidence type="ECO:0000259" key="8">
    <source>
        <dbReference type="PROSITE" id="PS50928"/>
    </source>
</evidence>
<feature type="domain" description="ABC transmembrane type-1" evidence="8">
    <location>
        <begin position="117"/>
        <end position="307"/>
    </location>
</feature>
<dbReference type="CDD" id="cd06261">
    <property type="entry name" value="TM_PBP2"/>
    <property type="match status" value="1"/>
</dbReference>
<feature type="transmembrane region" description="Helical" evidence="7">
    <location>
        <begin position="55"/>
        <end position="76"/>
    </location>
</feature>
<dbReference type="STRING" id="180332.GCA_000797495_03392"/>
<organism evidence="9 10">
    <name type="scientific">Robinsoniella peoriensis</name>
    <dbReference type="NCBI Taxonomy" id="180332"/>
    <lineage>
        <taxon>Bacteria</taxon>
        <taxon>Bacillati</taxon>
        <taxon>Bacillota</taxon>
        <taxon>Clostridia</taxon>
        <taxon>Lachnospirales</taxon>
        <taxon>Lachnospiraceae</taxon>
        <taxon>Robinsoniella</taxon>
    </lineage>
</organism>
<dbReference type="Pfam" id="PF00528">
    <property type="entry name" value="BPD_transp_1"/>
    <property type="match status" value="1"/>
</dbReference>
<evidence type="ECO:0000313" key="9">
    <source>
        <dbReference type="EMBL" id="TLC98161.1"/>
    </source>
</evidence>
<evidence type="ECO:0000256" key="3">
    <source>
        <dbReference type="ARBA" id="ARBA00022475"/>
    </source>
</evidence>
<feature type="transmembrane region" description="Helical" evidence="7">
    <location>
        <begin position="228"/>
        <end position="250"/>
    </location>
</feature>
<evidence type="ECO:0000256" key="2">
    <source>
        <dbReference type="ARBA" id="ARBA00022448"/>
    </source>
</evidence>
<comment type="caution">
    <text evidence="9">The sequence shown here is derived from an EMBL/GenBank/DDBJ whole genome shotgun (WGS) entry which is preliminary data.</text>
</comment>
<comment type="similarity">
    <text evidence="7">Belongs to the binding-protein-dependent transport system permease family.</text>
</comment>
<feature type="transmembrane region" description="Helical" evidence="7">
    <location>
        <begin position="152"/>
        <end position="174"/>
    </location>
</feature>
<keyword evidence="10" id="KW-1185">Reference proteome</keyword>
<dbReference type="Proteomes" id="UP000306509">
    <property type="component" value="Unassembled WGS sequence"/>
</dbReference>
<dbReference type="PANTHER" id="PTHR43744">
    <property type="entry name" value="ABC TRANSPORTER PERMEASE PROTEIN MG189-RELATED-RELATED"/>
    <property type="match status" value="1"/>
</dbReference>
<dbReference type="GO" id="GO:0055085">
    <property type="term" value="P:transmembrane transport"/>
    <property type="evidence" value="ECO:0007669"/>
    <property type="project" value="InterPro"/>
</dbReference>